<dbReference type="AlphaFoldDB" id="A0A6A6HYR2"/>
<dbReference type="Pfam" id="PF09424">
    <property type="entry name" value="YqeY"/>
    <property type="match status" value="1"/>
</dbReference>
<dbReference type="InterPro" id="IPR042184">
    <property type="entry name" value="YqeY/Aim41_N"/>
</dbReference>
<dbReference type="GO" id="GO:0016884">
    <property type="term" value="F:carbon-nitrogen ligase activity, with glutamine as amido-N-donor"/>
    <property type="evidence" value="ECO:0007669"/>
    <property type="project" value="UniProtKB-UniRule"/>
</dbReference>
<evidence type="ECO:0000313" key="2">
    <source>
        <dbReference type="EMBL" id="KAF2242842.1"/>
    </source>
</evidence>
<protein>
    <recommendedName>
        <fullName evidence="1">Altered inheritance of mitochondria protein 41</fullName>
    </recommendedName>
</protein>
<reference evidence="2" key="1">
    <citation type="journal article" date="2020" name="Stud. Mycol.">
        <title>101 Dothideomycetes genomes: a test case for predicting lifestyles and emergence of pathogens.</title>
        <authorList>
            <person name="Haridas S."/>
            <person name="Albert R."/>
            <person name="Binder M."/>
            <person name="Bloem J."/>
            <person name="Labutti K."/>
            <person name="Salamov A."/>
            <person name="Andreopoulos B."/>
            <person name="Baker S."/>
            <person name="Barry K."/>
            <person name="Bills G."/>
            <person name="Bluhm B."/>
            <person name="Cannon C."/>
            <person name="Castanera R."/>
            <person name="Culley D."/>
            <person name="Daum C."/>
            <person name="Ezra D."/>
            <person name="Gonzalez J."/>
            <person name="Henrissat B."/>
            <person name="Kuo A."/>
            <person name="Liang C."/>
            <person name="Lipzen A."/>
            <person name="Lutzoni F."/>
            <person name="Magnuson J."/>
            <person name="Mondo S."/>
            <person name="Nolan M."/>
            <person name="Ohm R."/>
            <person name="Pangilinan J."/>
            <person name="Park H.-J."/>
            <person name="Ramirez L."/>
            <person name="Alfaro M."/>
            <person name="Sun H."/>
            <person name="Tritt A."/>
            <person name="Yoshinaga Y."/>
            <person name="Zwiers L.-H."/>
            <person name="Turgeon B."/>
            <person name="Goodwin S."/>
            <person name="Spatafora J."/>
            <person name="Crous P."/>
            <person name="Grigoriev I."/>
        </authorList>
    </citation>
    <scope>NUCLEOTIDE SEQUENCE</scope>
    <source>
        <strain evidence="2">CBS 122368</strain>
    </source>
</reference>
<dbReference type="SUPFAM" id="SSF89095">
    <property type="entry name" value="GatB/YqeY motif"/>
    <property type="match status" value="1"/>
</dbReference>
<dbReference type="EMBL" id="ML987206">
    <property type="protein sequence ID" value="KAF2242842.1"/>
    <property type="molecule type" value="Genomic_DNA"/>
</dbReference>
<sequence>MSLFHRTRQTLRTPQLRTFLTTTPLRSQGQQPTILSTLQPDLKTALRSKNKPQLTVLRALLADITNASKTSKPITTDANLYSLLQKQIRASSAALQEFQAAKRQDLVDKEQGQLDVLKQYAERIPKVSEEEVDGVVKSVVEELGKKGSVQVARATGMVMGRLGKGGMPIDVEVVKRGIEEVGHKEGVVLESV</sequence>
<accession>A0A6A6HYR2</accession>
<keyword evidence="1" id="KW-0496">Mitochondrion</keyword>
<proteinExistence type="inferred from homology"/>
<comment type="subcellular location">
    <subcellularLocation>
        <location evidence="1">Mitochondrion</location>
    </subcellularLocation>
</comment>
<dbReference type="InterPro" id="IPR019004">
    <property type="entry name" value="YqeY/Aim41"/>
</dbReference>
<evidence type="ECO:0000256" key="1">
    <source>
        <dbReference type="RuleBase" id="RU365099"/>
    </source>
</evidence>
<gene>
    <name evidence="1" type="primary">AIM41</name>
    <name evidence="2" type="ORF">BU26DRAFT_523845</name>
</gene>
<name>A0A6A6HYR2_9PLEO</name>
<dbReference type="Proteomes" id="UP000800094">
    <property type="component" value="Unassembled WGS sequence"/>
</dbReference>
<dbReference type="PANTHER" id="PTHR28055">
    <property type="entry name" value="ALTERED INHERITANCE OF MITOCHONDRIA PROTEIN 41, MITOCHONDRIAL"/>
    <property type="match status" value="1"/>
</dbReference>
<dbReference type="InterPro" id="IPR003789">
    <property type="entry name" value="Asn/Gln_tRNA_amidoTrase-B-like"/>
</dbReference>
<dbReference type="PANTHER" id="PTHR28055:SF1">
    <property type="entry name" value="ALTERED INHERITANCE OF MITOCHONDRIA PROTEIN 41, MITOCHONDRIAL"/>
    <property type="match status" value="1"/>
</dbReference>
<dbReference type="OrthoDB" id="538640at2759"/>
<organism evidence="2 3">
    <name type="scientific">Trematosphaeria pertusa</name>
    <dbReference type="NCBI Taxonomy" id="390896"/>
    <lineage>
        <taxon>Eukaryota</taxon>
        <taxon>Fungi</taxon>
        <taxon>Dikarya</taxon>
        <taxon>Ascomycota</taxon>
        <taxon>Pezizomycotina</taxon>
        <taxon>Dothideomycetes</taxon>
        <taxon>Pleosporomycetidae</taxon>
        <taxon>Pleosporales</taxon>
        <taxon>Massarineae</taxon>
        <taxon>Trematosphaeriaceae</taxon>
        <taxon>Trematosphaeria</taxon>
    </lineage>
</organism>
<comment type="similarity">
    <text evidence="1">Belongs to the AIM41 family.</text>
</comment>
<evidence type="ECO:0000313" key="3">
    <source>
        <dbReference type="Proteomes" id="UP000800094"/>
    </source>
</evidence>
<dbReference type="Gene3D" id="1.10.1510.10">
    <property type="entry name" value="Uncharacterised protein YqeY/AIM41 PF09424, N-terminal domain"/>
    <property type="match status" value="1"/>
</dbReference>
<keyword evidence="3" id="KW-1185">Reference proteome</keyword>
<dbReference type="GO" id="GO:0005739">
    <property type="term" value="C:mitochondrion"/>
    <property type="evidence" value="ECO:0007669"/>
    <property type="project" value="UniProtKB-SubCell"/>
</dbReference>